<feature type="domain" description="Alanine racemase N-terminal" evidence="5">
    <location>
        <begin position="15"/>
        <end position="233"/>
    </location>
</feature>
<dbReference type="Proteomes" id="UP000006034">
    <property type="component" value="Unassembled WGS sequence"/>
</dbReference>
<dbReference type="RefSeq" id="WP_005028397.1">
    <property type="nucleotide sequence ID" value="NZ_KE150238.1"/>
</dbReference>
<dbReference type="InterPro" id="IPR001608">
    <property type="entry name" value="Ala_racemase_N"/>
</dbReference>
<evidence type="ECO:0000256" key="3">
    <source>
        <dbReference type="PIRSR" id="PIRSR004848-1"/>
    </source>
</evidence>
<dbReference type="PIRSF" id="PIRSF004848">
    <property type="entry name" value="YBL036c_PLPDEIII"/>
    <property type="match status" value="1"/>
</dbReference>
<proteinExistence type="inferred from homology"/>
<dbReference type="AlphaFoldDB" id="E5Y8L6"/>
<comment type="similarity">
    <text evidence="2 4">Belongs to the pyridoxal phosphate-binding protein YggS/PROSC family.</text>
</comment>
<dbReference type="EMBL" id="ADCP02000001">
    <property type="protein sequence ID" value="EFV43672.1"/>
    <property type="molecule type" value="Genomic_DNA"/>
</dbReference>
<dbReference type="GO" id="GO:0030170">
    <property type="term" value="F:pyridoxal phosphate binding"/>
    <property type="evidence" value="ECO:0007669"/>
    <property type="project" value="UniProtKB-UniRule"/>
</dbReference>
<dbReference type="HAMAP" id="MF_02087">
    <property type="entry name" value="PLP_homeostasis"/>
    <property type="match status" value="1"/>
</dbReference>
<accession>E5Y8L6</accession>
<evidence type="ECO:0000256" key="2">
    <source>
        <dbReference type="HAMAP-Rule" id="MF_02087"/>
    </source>
</evidence>
<reference evidence="6 7" key="1">
    <citation type="submission" date="2010-10" db="EMBL/GenBank/DDBJ databases">
        <authorList>
            <consortium name="The Broad Institute Genome Sequencing Platform"/>
            <person name="Ward D."/>
            <person name="Earl A."/>
            <person name="Feldgarden M."/>
            <person name="Young S.K."/>
            <person name="Gargeya S."/>
            <person name="Zeng Q."/>
            <person name="Alvarado L."/>
            <person name="Berlin A."/>
            <person name="Bochicchio J."/>
            <person name="Chapman S.B."/>
            <person name="Chen Z."/>
            <person name="Freedman E."/>
            <person name="Gellesch M."/>
            <person name="Goldberg J."/>
            <person name="Griggs A."/>
            <person name="Gujja S."/>
            <person name="Heilman E."/>
            <person name="Heiman D."/>
            <person name="Howarth C."/>
            <person name="Mehta T."/>
            <person name="Neiman D."/>
            <person name="Pearson M."/>
            <person name="Roberts A."/>
            <person name="Saif S."/>
            <person name="Shea T."/>
            <person name="Shenoy N."/>
            <person name="Sisk P."/>
            <person name="Stolte C."/>
            <person name="Sykes S."/>
            <person name="White J."/>
            <person name="Yandava C."/>
            <person name="Allen-Vercoe E."/>
            <person name="Sibley C."/>
            <person name="Ambrose C.E."/>
            <person name="Strauss J."/>
            <person name="Daigneault M."/>
            <person name="Haas B."/>
            <person name="Nusbaum C."/>
            <person name="Birren B."/>
        </authorList>
    </citation>
    <scope>NUCLEOTIDE SEQUENCE [LARGE SCALE GENOMIC DNA]</scope>
    <source>
        <strain evidence="6 7">3_1_6</strain>
    </source>
</reference>
<keyword evidence="7" id="KW-1185">Reference proteome</keyword>
<comment type="cofactor">
    <cofactor evidence="3">
        <name>pyridoxal 5'-phosphate</name>
        <dbReference type="ChEBI" id="CHEBI:597326"/>
    </cofactor>
</comment>
<dbReference type="InterPro" id="IPR029066">
    <property type="entry name" value="PLP-binding_barrel"/>
</dbReference>
<name>E5Y8L6_BILW3</name>
<dbReference type="HOGENOM" id="CLU_059988_1_0_7"/>
<dbReference type="OrthoDB" id="9804072at2"/>
<dbReference type="CDD" id="cd00635">
    <property type="entry name" value="PLPDE_III_YBL036c_like"/>
    <property type="match status" value="1"/>
</dbReference>
<dbReference type="PANTHER" id="PTHR10146:SF14">
    <property type="entry name" value="PYRIDOXAL PHOSPHATE HOMEOSTASIS PROTEIN"/>
    <property type="match status" value="1"/>
</dbReference>
<dbReference type="STRING" id="563192.HMPREF0179_02534"/>
<keyword evidence="1 2" id="KW-0663">Pyridoxal phosphate</keyword>
<protein>
    <recommendedName>
        <fullName evidence="2">Pyridoxal phosphate homeostasis protein</fullName>
        <shortName evidence="2">PLP homeostasis protein</shortName>
    </recommendedName>
</protein>
<comment type="function">
    <text evidence="2">Pyridoxal 5'-phosphate (PLP)-binding protein, which is involved in PLP homeostasis.</text>
</comment>
<dbReference type="PANTHER" id="PTHR10146">
    <property type="entry name" value="PROLINE SYNTHETASE CO-TRANSCRIBED BACTERIAL HOMOLOG PROTEIN"/>
    <property type="match status" value="1"/>
</dbReference>
<gene>
    <name evidence="6" type="ORF">HMPREF0179_02534</name>
</gene>
<dbReference type="Pfam" id="PF01168">
    <property type="entry name" value="Ala_racemase_N"/>
    <property type="match status" value="1"/>
</dbReference>
<comment type="caution">
    <text evidence="6">The sequence shown here is derived from an EMBL/GenBank/DDBJ whole genome shotgun (WGS) entry which is preliminary data.</text>
</comment>
<dbReference type="NCBIfam" id="TIGR00044">
    <property type="entry name" value="YggS family pyridoxal phosphate-dependent enzyme"/>
    <property type="match status" value="1"/>
</dbReference>
<sequence length="236" mass="25828">MNPSETAALGERLEAVRGRLAGAARIAGRKPEDVRLIAVSKLHPVEAILAAYGFGQRVFGENYVQEALAKQEALPDLDVEWHCIGHVQTNKAKDVTGRFALIHTVDNLKFAETLARRLPEDIPVQRVLLQVNIGNEPQKAGVDEHDLPALAEAVLALPRLEVRGLMCLPPFFDDGEAARPYFARLRELRDDLEARLGIKLPELSMGMSGDCVQAVEEGATLVRVGTDIFGPRPVKS</sequence>
<dbReference type="GeneID" id="78085664"/>
<evidence type="ECO:0000256" key="4">
    <source>
        <dbReference type="RuleBase" id="RU004514"/>
    </source>
</evidence>
<dbReference type="FunFam" id="3.20.20.10:FF:000018">
    <property type="entry name" value="Pyridoxal phosphate homeostasis protein"/>
    <property type="match status" value="1"/>
</dbReference>
<dbReference type="SUPFAM" id="SSF51419">
    <property type="entry name" value="PLP-binding barrel"/>
    <property type="match status" value="1"/>
</dbReference>
<evidence type="ECO:0000256" key="1">
    <source>
        <dbReference type="ARBA" id="ARBA00022898"/>
    </source>
</evidence>
<feature type="modified residue" description="N6-(pyridoxal phosphate)lysine" evidence="2 3">
    <location>
        <position position="41"/>
    </location>
</feature>
<dbReference type="eggNOG" id="COG0325">
    <property type="taxonomic scope" value="Bacteria"/>
</dbReference>
<organism evidence="6 7">
    <name type="scientific">Bilophila wadsworthia (strain 3_1_6)</name>
    <dbReference type="NCBI Taxonomy" id="563192"/>
    <lineage>
        <taxon>Bacteria</taxon>
        <taxon>Pseudomonadati</taxon>
        <taxon>Thermodesulfobacteriota</taxon>
        <taxon>Desulfovibrionia</taxon>
        <taxon>Desulfovibrionales</taxon>
        <taxon>Desulfovibrionaceae</taxon>
        <taxon>Bilophila</taxon>
    </lineage>
</organism>
<evidence type="ECO:0000259" key="5">
    <source>
        <dbReference type="Pfam" id="PF01168"/>
    </source>
</evidence>
<reference evidence="6 7" key="2">
    <citation type="submission" date="2013-04" db="EMBL/GenBank/DDBJ databases">
        <title>The Genome Sequence of Bilophila wadsworthia 3_1_6.</title>
        <authorList>
            <consortium name="The Broad Institute Genomics Platform"/>
            <person name="Earl A."/>
            <person name="Ward D."/>
            <person name="Feldgarden M."/>
            <person name="Gevers D."/>
            <person name="Sibley C."/>
            <person name="Strauss J."/>
            <person name="Allen-Vercoe E."/>
            <person name="Walker B."/>
            <person name="Young S."/>
            <person name="Zeng Q."/>
            <person name="Gargeya S."/>
            <person name="Fitzgerald M."/>
            <person name="Haas B."/>
            <person name="Abouelleil A."/>
            <person name="Allen A.W."/>
            <person name="Alvarado L."/>
            <person name="Arachchi H.M."/>
            <person name="Berlin A.M."/>
            <person name="Chapman S.B."/>
            <person name="Gainer-Dewar J."/>
            <person name="Goldberg J."/>
            <person name="Griggs A."/>
            <person name="Gujja S."/>
            <person name="Hansen M."/>
            <person name="Howarth C."/>
            <person name="Imamovic A."/>
            <person name="Ireland A."/>
            <person name="Larimer J."/>
            <person name="McCowan C."/>
            <person name="Murphy C."/>
            <person name="Pearson M."/>
            <person name="Poon T.W."/>
            <person name="Priest M."/>
            <person name="Roberts A."/>
            <person name="Saif S."/>
            <person name="Shea T."/>
            <person name="Sisk P."/>
            <person name="Sykes S."/>
            <person name="Wortman J."/>
            <person name="Nusbaum C."/>
            <person name="Birren B."/>
        </authorList>
    </citation>
    <scope>NUCLEOTIDE SEQUENCE [LARGE SCALE GENOMIC DNA]</scope>
    <source>
        <strain evidence="6 7">3_1_6</strain>
    </source>
</reference>
<evidence type="ECO:0000313" key="7">
    <source>
        <dbReference type="Proteomes" id="UP000006034"/>
    </source>
</evidence>
<dbReference type="Gene3D" id="3.20.20.10">
    <property type="entry name" value="Alanine racemase"/>
    <property type="match status" value="1"/>
</dbReference>
<evidence type="ECO:0000313" key="6">
    <source>
        <dbReference type="EMBL" id="EFV43672.1"/>
    </source>
</evidence>
<dbReference type="InterPro" id="IPR011078">
    <property type="entry name" value="PyrdxlP_homeostasis"/>
</dbReference>